<keyword evidence="6" id="KW-1185">Reference proteome</keyword>
<name>A0A6A6SKC2_9PLEO</name>
<dbReference type="InterPro" id="IPR036390">
    <property type="entry name" value="WH_DNA-bd_sf"/>
</dbReference>
<dbReference type="SUPFAM" id="SSF53335">
    <property type="entry name" value="S-adenosyl-L-methionine-dependent methyltransferases"/>
    <property type="match status" value="1"/>
</dbReference>
<evidence type="ECO:0000256" key="1">
    <source>
        <dbReference type="ARBA" id="ARBA00022603"/>
    </source>
</evidence>
<feature type="domain" description="O-methyltransferase C-terminal" evidence="4">
    <location>
        <begin position="208"/>
        <end position="372"/>
    </location>
</feature>
<dbReference type="PANTHER" id="PTHR43712:SF2">
    <property type="entry name" value="O-METHYLTRANSFERASE CICE"/>
    <property type="match status" value="1"/>
</dbReference>
<dbReference type="Gene3D" id="1.10.10.10">
    <property type="entry name" value="Winged helix-like DNA-binding domain superfamily/Winged helix DNA-binding domain"/>
    <property type="match status" value="1"/>
</dbReference>
<organism evidence="5 6">
    <name type="scientific">Massarina eburnea CBS 473.64</name>
    <dbReference type="NCBI Taxonomy" id="1395130"/>
    <lineage>
        <taxon>Eukaryota</taxon>
        <taxon>Fungi</taxon>
        <taxon>Dikarya</taxon>
        <taxon>Ascomycota</taxon>
        <taxon>Pezizomycotina</taxon>
        <taxon>Dothideomycetes</taxon>
        <taxon>Pleosporomycetidae</taxon>
        <taxon>Pleosporales</taxon>
        <taxon>Massarineae</taxon>
        <taxon>Massarinaceae</taxon>
        <taxon>Massarina</taxon>
    </lineage>
</organism>
<dbReference type="InterPro" id="IPR029063">
    <property type="entry name" value="SAM-dependent_MTases_sf"/>
</dbReference>
<dbReference type="EMBL" id="MU006776">
    <property type="protein sequence ID" value="KAF2646818.1"/>
    <property type="molecule type" value="Genomic_DNA"/>
</dbReference>
<evidence type="ECO:0000256" key="3">
    <source>
        <dbReference type="ARBA" id="ARBA00022691"/>
    </source>
</evidence>
<dbReference type="Gene3D" id="3.40.50.150">
    <property type="entry name" value="Vaccinia Virus protein VP39"/>
    <property type="match status" value="1"/>
</dbReference>
<keyword evidence="2 5" id="KW-0808">Transferase</keyword>
<dbReference type="PANTHER" id="PTHR43712">
    <property type="entry name" value="PUTATIVE (AFU_ORTHOLOGUE AFUA_4G14580)-RELATED"/>
    <property type="match status" value="1"/>
</dbReference>
<dbReference type="GO" id="GO:0008171">
    <property type="term" value="F:O-methyltransferase activity"/>
    <property type="evidence" value="ECO:0007669"/>
    <property type="project" value="InterPro"/>
</dbReference>
<reference evidence="5" key="1">
    <citation type="journal article" date="2020" name="Stud. Mycol.">
        <title>101 Dothideomycetes genomes: a test case for predicting lifestyles and emergence of pathogens.</title>
        <authorList>
            <person name="Haridas S."/>
            <person name="Albert R."/>
            <person name="Binder M."/>
            <person name="Bloem J."/>
            <person name="Labutti K."/>
            <person name="Salamov A."/>
            <person name="Andreopoulos B."/>
            <person name="Baker S."/>
            <person name="Barry K."/>
            <person name="Bills G."/>
            <person name="Bluhm B."/>
            <person name="Cannon C."/>
            <person name="Castanera R."/>
            <person name="Culley D."/>
            <person name="Daum C."/>
            <person name="Ezra D."/>
            <person name="Gonzalez J."/>
            <person name="Henrissat B."/>
            <person name="Kuo A."/>
            <person name="Liang C."/>
            <person name="Lipzen A."/>
            <person name="Lutzoni F."/>
            <person name="Magnuson J."/>
            <person name="Mondo S."/>
            <person name="Nolan M."/>
            <person name="Ohm R."/>
            <person name="Pangilinan J."/>
            <person name="Park H.-J."/>
            <person name="Ramirez L."/>
            <person name="Alfaro M."/>
            <person name="Sun H."/>
            <person name="Tritt A."/>
            <person name="Yoshinaga Y."/>
            <person name="Zwiers L.-H."/>
            <person name="Turgeon B."/>
            <person name="Goodwin S."/>
            <person name="Spatafora J."/>
            <person name="Crous P."/>
            <person name="Grigoriev I."/>
        </authorList>
    </citation>
    <scope>NUCLEOTIDE SEQUENCE</scope>
    <source>
        <strain evidence="5">CBS 473.64</strain>
    </source>
</reference>
<evidence type="ECO:0000313" key="5">
    <source>
        <dbReference type="EMBL" id="KAF2646818.1"/>
    </source>
</evidence>
<dbReference type="SUPFAM" id="SSF46785">
    <property type="entry name" value="Winged helix' DNA-binding domain"/>
    <property type="match status" value="1"/>
</dbReference>
<dbReference type="InterPro" id="IPR001077">
    <property type="entry name" value="COMT_C"/>
</dbReference>
<evidence type="ECO:0000259" key="4">
    <source>
        <dbReference type="Pfam" id="PF00891"/>
    </source>
</evidence>
<sequence length="458" mass="51028">MAGKSLLAPLEQLRDLIDASIATLQKNEEELRKTPVSLDALEPHPIHQSTNTDVRKALKTISSSSQMLRALTDPQTFLNDIFMGVCAPPFPNDKIFFHDGTALLVCVEADVANVIGNAEIHIDEIATRTGIESDKLARYMRNLCNSHVFREVSPNIFANTSLSGLVREEGKRAHVAHCLDLVRRSSCKAWEALTLPEFKNSNAPDKTAFNLAYNTDMKIFQYLSEVEPEIGKRTKVAFASGTKVNTDEFLGVYPWEKEGNAKIVDVGGGVGGGTMPVIKAFKDLRLVVQDIPDTQPNFERIWNEEQPDAIKEGRVKFAVHDFFTPQTEEADIYFMRHVIHDWPDAESVKILANTAAKMTSSTKLLICEHVVLPSYRLPPNTNSDTGLVKNEFAAPEPLLANWGAAHTSRLDLQVLACLNSRQRTQAQYMELLQRAGLEAVHVWRNMGPLVIIECRKLG</sequence>
<dbReference type="PROSITE" id="PS51683">
    <property type="entry name" value="SAM_OMT_II"/>
    <property type="match status" value="1"/>
</dbReference>
<dbReference type="Pfam" id="PF00891">
    <property type="entry name" value="Methyltransf_2"/>
    <property type="match status" value="1"/>
</dbReference>
<keyword evidence="1 5" id="KW-0489">Methyltransferase</keyword>
<gene>
    <name evidence="5" type="ORF">P280DRAFT_503308</name>
</gene>
<dbReference type="InterPro" id="IPR016461">
    <property type="entry name" value="COMT-like"/>
</dbReference>
<evidence type="ECO:0000256" key="2">
    <source>
        <dbReference type="ARBA" id="ARBA00022679"/>
    </source>
</evidence>
<keyword evidence="3" id="KW-0949">S-adenosyl-L-methionine</keyword>
<dbReference type="InterPro" id="IPR036388">
    <property type="entry name" value="WH-like_DNA-bd_sf"/>
</dbReference>
<dbReference type="GO" id="GO:0032259">
    <property type="term" value="P:methylation"/>
    <property type="evidence" value="ECO:0007669"/>
    <property type="project" value="UniProtKB-KW"/>
</dbReference>
<protein>
    <submittedName>
        <fullName evidence="5">S-adenosyl-L-methionine-dependent methyltransferase</fullName>
    </submittedName>
</protein>
<dbReference type="Proteomes" id="UP000799753">
    <property type="component" value="Unassembled WGS sequence"/>
</dbReference>
<evidence type="ECO:0000313" key="6">
    <source>
        <dbReference type="Proteomes" id="UP000799753"/>
    </source>
</evidence>
<dbReference type="AlphaFoldDB" id="A0A6A6SKC2"/>
<accession>A0A6A6SKC2</accession>
<proteinExistence type="predicted"/>
<dbReference type="OrthoDB" id="2410195at2759"/>